<dbReference type="EMBL" id="CH476624">
    <property type="protein sequence ID" value="EDO01193.1"/>
    <property type="molecule type" value="Genomic_DNA"/>
</dbReference>
<accession>A7EEC7</accession>
<dbReference type="InParanoid" id="A7EEC7"/>
<evidence type="ECO:0000313" key="3">
    <source>
        <dbReference type="Proteomes" id="UP000001312"/>
    </source>
</evidence>
<organism evidence="2 3">
    <name type="scientific">Sclerotinia sclerotiorum (strain ATCC 18683 / 1980 / Ss-1)</name>
    <name type="common">White mold</name>
    <name type="synonym">Whetzelinia sclerotiorum</name>
    <dbReference type="NCBI Taxonomy" id="665079"/>
    <lineage>
        <taxon>Eukaryota</taxon>
        <taxon>Fungi</taxon>
        <taxon>Dikarya</taxon>
        <taxon>Ascomycota</taxon>
        <taxon>Pezizomycotina</taxon>
        <taxon>Leotiomycetes</taxon>
        <taxon>Helotiales</taxon>
        <taxon>Sclerotiniaceae</taxon>
        <taxon>Sclerotinia</taxon>
    </lineage>
</organism>
<evidence type="ECO:0000313" key="2">
    <source>
        <dbReference type="EMBL" id="EDO01193.1"/>
    </source>
</evidence>
<proteinExistence type="predicted"/>
<dbReference type="AlphaFoldDB" id="A7EEC7"/>
<dbReference type="KEGG" id="ssl:SS1G_03667"/>
<keyword evidence="3" id="KW-1185">Reference proteome</keyword>
<protein>
    <submittedName>
        <fullName evidence="2">Uncharacterized protein</fullName>
    </submittedName>
</protein>
<dbReference type="Proteomes" id="UP000001312">
    <property type="component" value="Unassembled WGS sequence"/>
</dbReference>
<dbReference type="HOGENOM" id="CLU_2559673_0_0_1"/>
<keyword evidence="1" id="KW-1133">Transmembrane helix</keyword>
<keyword evidence="1" id="KW-0472">Membrane</keyword>
<evidence type="ECO:0000256" key="1">
    <source>
        <dbReference type="SAM" id="Phobius"/>
    </source>
</evidence>
<gene>
    <name evidence="2" type="ORF">SS1G_03667</name>
</gene>
<dbReference type="GeneID" id="5491984"/>
<sequence length="82" mass="9581">MAILCLPWRHACGKRGISSQVRHDLPSLPLYPAEYFGFYLLSFHCFLFSLNFVYYYYLACFASCCLTRVLRRDISLSLLDTI</sequence>
<reference evidence="3" key="1">
    <citation type="journal article" date="2011" name="PLoS Genet.">
        <title>Genomic analysis of the necrotrophic fungal pathogens Sclerotinia sclerotiorum and Botrytis cinerea.</title>
        <authorList>
            <person name="Amselem J."/>
            <person name="Cuomo C.A."/>
            <person name="van Kan J.A."/>
            <person name="Viaud M."/>
            <person name="Benito E.P."/>
            <person name="Couloux A."/>
            <person name="Coutinho P.M."/>
            <person name="de Vries R.P."/>
            <person name="Dyer P.S."/>
            <person name="Fillinger S."/>
            <person name="Fournier E."/>
            <person name="Gout L."/>
            <person name="Hahn M."/>
            <person name="Kohn L."/>
            <person name="Lapalu N."/>
            <person name="Plummer K.M."/>
            <person name="Pradier J.M."/>
            <person name="Quevillon E."/>
            <person name="Sharon A."/>
            <person name="Simon A."/>
            <person name="ten Have A."/>
            <person name="Tudzynski B."/>
            <person name="Tudzynski P."/>
            <person name="Wincker P."/>
            <person name="Andrew M."/>
            <person name="Anthouard V."/>
            <person name="Beever R.E."/>
            <person name="Beffa R."/>
            <person name="Benoit I."/>
            <person name="Bouzid O."/>
            <person name="Brault B."/>
            <person name="Chen Z."/>
            <person name="Choquer M."/>
            <person name="Collemare J."/>
            <person name="Cotton P."/>
            <person name="Danchin E.G."/>
            <person name="Da Silva C."/>
            <person name="Gautier A."/>
            <person name="Giraud C."/>
            <person name="Giraud T."/>
            <person name="Gonzalez C."/>
            <person name="Grossetete S."/>
            <person name="Guldener U."/>
            <person name="Henrissat B."/>
            <person name="Howlett B.J."/>
            <person name="Kodira C."/>
            <person name="Kretschmer M."/>
            <person name="Lappartient A."/>
            <person name="Leroch M."/>
            <person name="Levis C."/>
            <person name="Mauceli E."/>
            <person name="Neuveglise C."/>
            <person name="Oeser B."/>
            <person name="Pearson M."/>
            <person name="Poulain J."/>
            <person name="Poussereau N."/>
            <person name="Quesneville H."/>
            <person name="Rascle C."/>
            <person name="Schumacher J."/>
            <person name="Segurens B."/>
            <person name="Sexton A."/>
            <person name="Silva E."/>
            <person name="Sirven C."/>
            <person name="Soanes D.M."/>
            <person name="Talbot N.J."/>
            <person name="Templeton M."/>
            <person name="Yandava C."/>
            <person name="Yarden O."/>
            <person name="Zeng Q."/>
            <person name="Rollins J.A."/>
            <person name="Lebrun M.H."/>
            <person name="Dickman M."/>
        </authorList>
    </citation>
    <scope>NUCLEOTIDE SEQUENCE [LARGE SCALE GENOMIC DNA]</scope>
    <source>
        <strain evidence="3">ATCC 18683 / 1980 / Ss-1</strain>
    </source>
</reference>
<keyword evidence="1" id="KW-0812">Transmembrane</keyword>
<feature type="transmembrane region" description="Helical" evidence="1">
    <location>
        <begin position="36"/>
        <end position="58"/>
    </location>
</feature>
<name>A7EEC7_SCLS1</name>
<dbReference type="RefSeq" id="XP_001595578.1">
    <property type="nucleotide sequence ID" value="XM_001595528.1"/>
</dbReference>